<evidence type="ECO:0000313" key="1">
    <source>
        <dbReference type="EMBL" id="GIX93275.1"/>
    </source>
</evidence>
<gene>
    <name evidence="1" type="ORF">CEXT_548261</name>
</gene>
<organism evidence="1 2">
    <name type="scientific">Caerostris extrusa</name>
    <name type="common">Bark spider</name>
    <name type="synonym">Caerostris bankana</name>
    <dbReference type="NCBI Taxonomy" id="172846"/>
    <lineage>
        <taxon>Eukaryota</taxon>
        <taxon>Metazoa</taxon>
        <taxon>Ecdysozoa</taxon>
        <taxon>Arthropoda</taxon>
        <taxon>Chelicerata</taxon>
        <taxon>Arachnida</taxon>
        <taxon>Araneae</taxon>
        <taxon>Araneomorphae</taxon>
        <taxon>Entelegynae</taxon>
        <taxon>Araneoidea</taxon>
        <taxon>Araneidae</taxon>
        <taxon>Caerostris</taxon>
    </lineage>
</organism>
<name>A0AAV4PBC4_CAEEX</name>
<sequence>MHLRHSKLGYTNRKCIFRGVIEELIVKRKVLNVRVQTSPTENRCPRTKYATIWCDQRGALYSSRHSR</sequence>
<protein>
    <submittedName>
        <fullName evidence="1">Uncharacterized protein</fullName>
    </submittedName>
</protein>
<accession>A0AAV4PBC4</accession>
<dbReference type="AlphaFoldDB" id="A0AAV4PBC4"/>
<dbReference type="Proteomes" id="UP001054945">
    <property type="component" value="Unassembled WGS sequence"/>
</dbReference>
<evidence type="ECO:0000313" key="2">
    <source>
        <dbReference type="Proteomes" id="UP001054945"/>
    </source>
</evidence>
<proteinExistence type="predicted"/>
<dbReference type="EMBL" id="BPLR01004221">
    <property type="protein sequence ID" value="GIX93275.1"/>
    <property type="molecule type" value="Genomic_DNA"/>
</dbReference>
<keyword evidence="2" id="KW-1185">Reference proteome</keyword>
<reference evidence="1 2" key="1">
    <citation type="submission" date="2021-06" db="EMBL/GenBank/DDBJ databases">
        <title>Caerostris extrusa draft genome.</title>
        <authorList>
            <person name="Kono N."/>
            <person name="Arakawa K."/>
        </authorList>
    </citation>
    <scope>NUCLEOTIDE SEQUENCE [LARGE SCALE GENOMIC DNA]</scope>
</reference>
<comment type="caution">
    <text evidence="1">The sequence shown here is derived from an EMBL/GenBank/DDBJ whole genome shotgun (WGS) entry which is preliminary data.</text>
</comment>